<gene>
    <name evidence="2" type="ORF">ACH5RR_000992</name>
</gene>
<keyword evidence="3" id="KW-1185">Reference proteome</keyword>
<reference evidence="2 3" key="1">
    <citation type="submission" date="2024-11" db="EMBL/GenBank/DDBJ databases">
        <title>A near-complete genome assembly of Cinchona calisaya.</title>
        <authorList>
            <person name="Lian D.C."/>
            <person name="Zhao X.W."/>
            <person name="Wei L."/>
        </authorList>
    </citation>
    <scope>NUCLEOTIDE SEQUENCE [LARGE SCALE GENOMIC DNA]</scope>
    <source>
        <tissue evidence="2">Nenye</tissue>
    </source>
</reference>
<dbReference type="Pfam" id="PF00400">
    <property type="entry name" value="WD40"/>
    <property type="match status" value="6"/>
</dbReference>
<dbReference type="SUPFAM" id="SSF50978">
    <property type="entry name" value="WD40 repeat-like"/>
    <property type="match status" value="1"/>
</dbReference>
<accession>A0ABD3B2I2</accession>
<dbReference type="CDD" id="cd00200">
    <property type="entry name" value="WD40"/>
    <property type="match status" value="1"/>
</dbReference>
<name>A0ABD3B2I2_9GENT</name>
<comment type="caution">
    <text evidence="2">The sequence shown here is derived from an EMBL/GenBank/DDBJ whole genome shotgun (WGS) entry which is preliminary data.</text>
</comment>
<dbReference type="EMBL" id="JBJUIK010000001">
    <property type="protein sequence ID" value="KAL3537626.1"/>
    <property type="molecule type" value="Genomic_DNA"/>
</dbReference>
<dbReference type="PROSITE" id="PS51257">
    <property type="entry name" value="PROKAR_LIPOPROTEIN"/>
    <property type="match status" value="1"/>
</dbReference>
<dbReference type="AlphaFoldDB" id="A0ABD3B2I2"/>
<dbReference type="InterPro" id="IPR036322">
    <property type="entry name" value="WD40_repeat_dom_sf"/>
</dbReference>
<organism evidence="2 3">
    <name type="scientific">Cinchona calisaya</name>
    <dbReference type="NCBI Taxonomy" id="153742"/>
    <lineage>
        <taxon>Eukaryota</taxon>
        <taxon>Viridiplantae</taxon>
        <taxon>Streptophyta</taxon>
        <taxon>Embryophyta</taxon>
        <taxon>Tracheophyta</taxon>
        <taxon>Spermatophyta</taxon>
        <taxon>Magnoliopsida</taxon>
        <taxon>eudicotyledons</taxon>
        <taxon>Gunneridae</taxon>
        <taxon>Pentapetalae</taxon>
        <taxon>asterids</taxon>
        <taxon>lamiids</taxon>
        <taxon>Gentianales</taxon>
        <taxon>Rubiaceae</taxon>
        <taxon>Cinchonoideae</taxon>
        <taxon>Cinchoneae</taxon>
        <taxon>Cinchona</taxon>
    </lineage>
</organism>
<dbReference type="SMART" id="SM00320">
    <property type="entry name" value="WD40"/>
    <property type="match status" value="7"/>
</dbReference>
<dbReference type="InterPro" id="IPR001680">
    <property type="entry name" value="WD40_rpt"/>
</dbReference>
<feature type="repeat" description="WD" evidence="1">
    <location>
        <begin position="360"/>
        <end position="395"/>
    </location>
</feature>
<dbReference type="FunFam" id="2.130.10.10:FF:000775">
    <property type="entry name" value="BnaA09g28200D protein"/>
    <property type="match status" value="1"/>
</dbReference>
<evidence type="ECO:0000256" key="1">
    <source>
        <dbReference type="PROSITE-ProRule" id="PRU00221"/>
    </source>
</evidence>
<dbReference type="Gene3D" id="2.130.10.10">
    <property type="entry name" value="YVTN repeat-like/Quinoprotein amine dehydrogenase"/>
    <property type="match status" value="2"/>
</dbReference>
<evidence type="ECO:0000313" key="2">
    <source>
        <dbReference type="EMBL" id="KAL3537626.1"/>
    </source>
</evidence>
<keyword evidence="1" id="KW-0853">WD repeat</keyword>
<dbReference type="PANTHER" id="PTHR22844">
    <property type="entry name" value="F-BOX AND WD40 DOMAIN PROTEIN"/>
    <property type="match status" value="1"/>
</dbReference>
<dbReference type="Proteomes" id="UP001630127">
    <property type="component" value="Unassembled WGS sequence"/>
</dbReference>
<protein>
    <submittedName>
        <fullName evidence="2">Uncharacterized protein</fullName>
    </submittedName>
</protein>
<sequence length="421" mass="46449">MKDLFHSMDLSSISVTKPSTPLLYAAATSSSSCTSSETDESPTTSERYDFQDLKFKIPSNPISGFYSYKSLAVLSGHIGSVSCLVLCGEFILSGSQGKDIIVWQQPDLRQFTKFGQGDGSVKALVSIGNKVFTAHQDSRIRVWKVSRSSENIFRLVDTLPTTKDYLGKFMKQSNYVRTRRHHKRLWIEHADSISCLAVHNGLIYSGSWDKTLKVWRISDFKCLESIKAHDDAINGMAASKGIVYSASADGKIKAWGKEGKKSHSLKGILEGHKDVSLNSVVVSEDGKIVYGGGSDGYVMGWLGNKEFDSWKGICEVKAHEMAVLCMCLTGKDYLCCGSADRSISIWKREINGGLFRFGIIKGHEGPVKCLQASTRCVGGGFMLYSGSLDRSLRVWWIPKYSSGTEDTSPIQRTGEISPFLF</sequence>
<feature type="repeat" description="WD" evidence="1">
    <location>
        <begin position="226"/>
        <end position="255"/>
    </location>
</feature>
<proteinExistence type="predicted"/>
<dbReference type="InterPro" id="IPR045182">
    <property type="entry name" value="JINGUBANG-like"/>
</dbReference>
<dbReference type="InterPro" id="IPR015943">
    <property type="entry name" value="WD40/YVTN_repeat-like_dom_sf"/>
</dbReference>
<feature type="repeat" description="WD" evidence="1">
    <location>
        <begin position="186"/>
        <end position="225"/>
    </location>
</feature>
<evidence type="ECO:0000313" key="3">
    <source>
        <dbReference type="Proteomes" id="UP001630127"/>
    </source>
</evidence>
<dbReference type="PANTHER" id="PTHR22844:SF340">
    <property type="entry name" value="OS01G0946100 PROTEIN"/>
    <property type="match status" value="1"/>
</dbReference>
<dbReference type="PROSITE" id="PS50082">
    <property type="entry name" value="WD_REPEATS_2"/>
    <property type="match status" value="3"/>
</dbReference>